<dbReference type="AlphaFoldDB" id="A0AA41Z873"/>
<evidence type="ECO:0000313" key="2">
    <source>
        <dbReference type="EMBL" id="MCW6534421.1"/>
    </source>
</evidence>
<keyword evidence="1" id="KW-0732">Signal</keyword>
<sequence>MTFARAALKRTLAALVLIAVPTVATAQTPCLTPADAEAIALVAMPDIIRETGRICTALPPSSLVRRPSSAFLQRYQAAADAAWPAARAAIVRLSDPAVDALLQSDYARPLLTSLFAPQVVGRIQPADCPTIDRLVTLLEPLPARNTAGIIVATLQYLKARKARGKPVAGVPDLPVCAAAKS</sequence>
<dbReference type="Proteomes" id="UP001165565">
    <property type="component" value="Unassembled WGS sequence"/>
</dbReference>
<accession>A0AA41Z873</accession>
<name>A0AA41Z873_9SPHN</name>
<evidence type="ECO:0000256" key="1">
    <source>
        <dbReference type="SAM" id="SignalP"/>
    </source>
</evidence>
<reference evidence="2" key="1">
    <citation type="submission" date="2022-06" db="EMBL/GenBank/DDBJ databases">
        <title>Sphingomonas sp. nov. isolated from rhizosphere soil of tomato.</title>
        <authorList>
            <person name="Dong H."/>
            <person name="Gao R."/>
        </authorList>
    </citation>
    <scope>NUCLEOTIDE SEQUENCE</scope>
    <source>
        <strain evidence="2">MMSM24</strain>
    </source>
</reference>
<evidence type="ECO:0000313" key="3">
    <source>
        <dbReference type="Proteomes" id="UP001165565"/>
    </source>
</evidence>
<protein>
    <submittedName>
        <fullName evidence="2">Uncharacterized protein</fullName>
    </submittedName>
</protein>
<proteinExistence type="predicted"/>
<organism evidence="2 3">
    <name type="scientific">Sphingomonas lycopersici</name>
    <dbReference type="NCBI Taxonomy" id="2951807"/>
    <lineage>
        <taxon>Bacteria</taxon>
        <taxon>Pseudomonadati</taxon>
        <taxon>Pseudomonadota</taxon>
        <taxon>Alphaproteobacteria</taxon>
        <taxon>Sphingomonadales</taxon>
        <taxon>Sphingomonadaceae</taxon>
        <taxon>Sphingomonas</taxon>
    </lineage>
</organism>
<keyword evidence="3" id="KW-1185">Reference proteome</keyword>
<gene>
    <name evidence="2" type="ORF">NEE01_06430</name>
</gene>
<dbReference type="EMBL" id="JANFAV010000003">
    <property type="protein sequence ID" value="MCW6534421.1"/>
    <property type="molecule type" value="Genomic_DNA"/>
</dbReference>
<comment type="caution">
    <text evidence="2">The sequence shown here is derived from an EMBL/GenBank/DDBJ whole genome shotgun (WGS) entry which is preliminary data.</text>
</comment>
<feature type="chain" id="PRO_5041277689" evidence="1">
    <location>
        <begin position="27"/>
        <end position="181"/>
    </location>
</feature>
<feature type="signal peptide" evidence="1">
    <location>
        <begin position="1"/>
        <end position="26"/>
    </location>
</feature>
<dbReference type="RefSeq" id="WP_265268337.1">
    <property type="nucleotide sequence ID" value="NZ_JANFAU010000002.1"/>
</dbReference>